<dbReference type="AlphaFoldDB" id="A0A014N6A5"/>
<reference evidence="7 8" key="1">
    <citation type="submission" date="2014-02" db="EMBL/GenBank/DDBJ databases">
        <title>The genome sequence of the entomopathogenic fungus Metarhizium robertsii ARSEF 2575.</title>
        <authorList>
            <person name="Giuliano Garisto Donzelli B."/>
            <person name="Roe B.A."/>
            <person name="Macmil S.L."/>
            <person name="Krasnoff S.B."/>
            <person name="Gibson D.M."/>
        </authorList>
    </citation>
    <scope>NUCLEOTIDE SEQUENCE [LARGE SCALE GENOMIC DNA]</scope>
    <source>
        <strain evidence="7 8">ARSEF 2575</strain>
    </source>
</reference>
<dbReference type="InterPro" id="IPR009311">
    <property type="entry name" value="IFI6/IFI27-like"/>
</dbReference>
<evidence type="ECO:0000256" key="4">
    <source>
        <dbReference type="ARBA" id="ARBA00022989"/>
    </source>
</evidence>
<comment type="similarity">
    <text evidence="2">Belongs to the IFI6/IFI27 family.</text>
</comment>
<protein>
    <submittedName>
        <fullName evidence="7">Uncharacterized protein</fullName>
    </submittedName>
</protein>
<feature type="transmembrane region" description="Helical" evidence="6">
    <location>
        <begin position="133"/>
        <end position="157"/>
    </location>
</feature>
<keyword evidence="3 6" id="KW-0812">Transmembrane</keyword>
<dbReference type="eggNOG" id="ENOG502SR07">
    <property type="taxonomic scope" value="Eukaryota"/>
</dbReference>
<keyword evidence="4 6" id="KW-1133">Transmembrane helix</keyword>
<comment type="caution">
    <text evidence="7">The sequence shown here is derived from an EMBL/GenBank/DDBJ whole genome shotgun (WGS) entry which is preliminary data.</text>
</comment>
<sequence>MDLAHTVLSCLFGSLESTQNSAQHAVSETRSNEVFPSPHRYSSNAKKLSIDLVTLLRRSDVRGEELWEKVDQTVGSAGWSELLAENVLKALESTLKESHEKMGTVMKEAYDNAVEAAEHEFQKLVQQAKENPLELAATILVTIVAFGVLAALAPFIVELLGFGELGPAAGTFASWWESMYSGYIPSRSLFSYFQRLVSELALVITTSFRNCHVMRLIVN</sequence>
<keyword evidence="5 6" id="KW-0472">Membrane</keyword>
<evidence type="ECO:0000256" key="1">
    <source>
        <dbReference type="ARBA" id="ARBA00004141"/>
    </source>
</evidence>
<dbReference type="Pfam" id="PF06140">
    <property type="entry name" value="Ifi-6-16"/>
    <property type="match status" value="1"/>
</dbReference>
<evidence type="ECO:0000256" key="5">
    <source>
        <dbReference type="ARBA" id="ARBA00023136"/>
    </source>
</evidence>
<name>A0A014N6A5_9HYPO</name>
<dbReference type="InterPro" id="IPR038213">
    <property type="entry name" value="IFI6/IFI27-like_sf"/>
</dbReference>
<dbReference type="EMBL" id="JELW01000095">
    <property type="protein sequence ID" value="EXU95188.1"/>
    <property type="molecule type" value="Genomic_DNA"/>
</dbReference>
<dbReference type="GO" id="GO:0016020">
    <property type="term" value="C:membrane"/>
    <property type="evidence" value="ECO:0007669"/>
    <property type="project" value="UniProtKB-SubCell"/>
</dbReference>
<dbReference type="HOGENOM" id="CLU_086437_0_0_1"/>
<gene>
    <name evidence="7" type="ORF">X797_011736</name>
</gene>
<comment type="subcellular location">
    <subcellularLocation>
        <location evidence="1">Membrane</location>
        <topology evidence="1">Multi-pass membrane protein</topology>
    </subcellularLocation>
</comment>
<evidence type="ECO:0000313" key="7">
    <source>
        <dbReference type="EMBL" id="EXU95188.1"/>
    </source>
</evidence>
<evidence type="ECO:0000256" key="2">
    <source>
        <dbReference type="ARBA" id="ARBA00007262"/>
    </source>
</evidence>
<evidence type="ECO:0000256" key="3">
    <source>
        <dbReference type="ARBA" id="ARBA00022692"/>
    </source>
</evidence>
<organism evidence="7 8">
    <name type="scientific">Metarhizium robertsii</name>
    <dbReference type="NCBI Taxonomy" id="568076"/>
    <lineage>
        <taxon>Eukaryota</taxon>
        <taxon>Fungi</taxon>
        <taxon>Dikarya</taxon>
        <taxon>Ascomycota</taxon>
        <taxon>Pezizomycotina</taxon>
        <taxon>Sordariomycetes</taxon>
        <taxon>Hypocreomycetidae</taxon>
        <taxon>Hypocreales</taxon>
        <taxon>Clavicipitaceae</taxon>
        <taxon>Metarhizium</taxon>
    </lineage>
</organism>
<dbReference type="Gene3D" id="6.10.110.10">
    <property type="match status" value="1"/>
</dbReference>
<proteinExistence type="inferred from homology"/>
<dbReference type="Proteomes" id="UP000030151">
    <property type="component" value="Unassembled WGS sequence"/>
</dbReference>
<evidence type="ECO:0000313" key="8">
    <source>
        <dbReference type="Proteomes" id="UP000030151"/>
    </source>
</evidence>
<accession>A0A014N6A5</accession>
<evidence type="ECO:0000256" key="6">
    <source>
        <dbReference type="SAM" id="Phobius"/>
    </source>
</evidence>